<dbReference type="EMBL" id="CAADFQ010000002">
    <property type="protein sequence ID" value="VFK27023.1"/>
    <property type="molecule type" value="Genomic_DNA"/>
</dbReference>
<dbReference type="GO" id="GO:0005524">
    <property type="term" value="F:ATP binding"/>
    <property type="evidence" value="ECO:0007669"/>
    <property type="project" value="UniProtKB-KW"/>
</dbReference>
<gene>
    <name evidence="7" type="ORF">BECKMB1821G_GA0114241_100945</name>
    <name evidence="9" type="ORF">BECKMB1821H_GA0114242_101246</name>
    <name evidence="8" type="ORF">BECKMB1821I_GA0114274_10027</name>
</gene>
<accession>A0A450X605</accession>
<proteinExistence type="inferred from homology"/>
<dbReference type="SUPFAM" id="SSF52540">
    <property type="entry name" value="P-loop containing nucleoside triphosphate hydrolases"/>
    <property type="match status" value="1"/>
</dbReference>
<dbReference type="GO" id="GO:0015658">
    <property type="term" value="F:branched-chain amino acid transmembrane transporter activity"/>
    <property type="evidence" value="ECO:0007669"/>
    <property type="project" value="TreeGrafter"/>
</dbReference>
<dbReference type="InterPro" id="IPR003593">
    <property type="entry name" value="AAA+_ATPase"/>
</dbReference>
<keyword evidence="3" id="KW-0547">Nucleotide-binding</keyword>
<comment type="similarity">
    <text evidence="1">Belongs to the ABC transporter superfamily.</text>
</comment>
<evidence type="ECO:0000259" key="6">
    <source>
        <dbReference type="PROSITE" id="PS50893"/>
    </source>
</evidence>
<organism evidence="7">
    <name type="scientific">Candidatus Kentrum sp. MB</name>
    <dbReference type="NCBI Taxonomy" id="2138164"/>
    <lineage>
        <taxon>Bacteria</taxon>
        <taxon>Pseudomonadati</taxon>
        <taxon>Pseudomonadota</taxon>
        <taxon>Gammaproteobacteria</taxon>
        <taxon>Candidatus Kentrum</taxon>
    </lineage>
</organism>
<dbReference type="EMBL" id="CAADGH010000012">
    <property type="protein sequence ID" value="VFK74937.1"/>
    <property type="molecule type" value="Genomic_DNA"/>
</dbReference>
<name>A0A450X605_9GAMM</name>
<dbReference type="PANTHER" id="PTHR43820:SF4">
    <property type="entry name" value="HIGH-AFFINITY BRANCHED-CHAIN AMINO ACID TRANSPORT ATP-BINDING PROTEIN LIVF"/>
    <property type="match status" value="1"/>
</dbReference>
<evidence type="ECO:0000256" key="3">
    <source>
        <dbReference type="ARBA" id="ARBA00022741"/>
    </source>
</evidence>
<dbReference type="SMART" id="SM00382">
    <property type="entry name" value="AAA"/>
    <property type="match status" value="1"/>
</dbReference>
<evidence type="ECO:0000313" key="8">
    <source>
        <dbReference type="EMBL" id="VFK27023.1"/>
    </source>
</evidence>
<protein>
    <submittedName>
        <fullName evidence="7">Branched-chain amino acid transport system ATP-binding protein</fullName>
    </submittedName>
</protein>
<sequence length="236" mass="25948">MSEELLQVENLSAGYGERPILNSLSLAMPPGQRLGLIGPNGCGKSTLLRALTAEIPESAGTILFRGENITHLETDSLIGRGIGYLRQTHNIFPGLTVAENIEIAEYGGRGSIRDREKIIHAFPVLKGRGAIRAGLLSGGERQALAAAMVLMRQVHLLLLDEPLAGLSRKGAMELLQGIHELQREERFAIILVEHRLKLIQPYVDRVVVMVRGAISEDTPDTRLLTSQERLEKHFLI</sequence>
<keyword evidence="4 7" id="KW-0067">ATP-binding</keyword>
<evidence type="ECO:0000313" key="7">
    <source>
        <dbReference type="EMBL" id="VFK24706.1"/>
    </source>
</evidence>
<evidence type="ECO:0000256" key="1">
    <source>
        <dbReference type="ARBA" id="ARBA00005417"/>
    </source>
</evidence>
<evidence type="ECO:0000313" key="9">
    <source>
        <dbReference type="EMBL" id="VFK74937.1"/>
    </source>
</evidence>
<feature type="domain" description="ABC transporter" evidence="6">
    <location>
        <begin position="6"/>
        <end position="236"/>
    </location>
</feature>
<dbReference type="EMBL" id="CAADFO010000009">
    <property type="protein sequence ID" value="VFK24706.1"/>
    <property type="molecule type" value="Genomic_DNA"/>
</dbReference>
<evidence type="ECO:0000256" key="4">
    <source>
        <dbReference type="ARBA" id="ARBA00022840"/>
    </source>
</evidence>
<evidence type="ECO:0000256" key="5">
    <source>
        <dbReference type="ARBA" id="ARBA00022970"/>
    </source>
</evidence>
<dbReference type="GO" id="GO:0016887">
    <property type="term" value="F:ATP hydrolysis activity"/>
    <property type="evidence" value="ECO:0007669"/>
    <property type="project" value="InterPro"/>
</dbReference>
<evidence type="ECO:0000256" key="2">
    <source>
        <dbReference type="ARBA" id="ARBA00022448"/>
    </source>
</evidence>
<dbReference type="Pfam" id="PF00005">
    <property type="entry name" value="ABC_tran"/>
    <property type="match status" value="1"/>
</dbReference>
<reference evidence="7" key="1">
    <citation type="submission" date="2019-02" db="EMBL/GenBank/DDBJ databases">
        <authorList>
            <person name="Gruber-Vodicka R. H."/>
            <person name="Seah K. B. B."/>
        </authorList>
    </citation>
    <scope>NUCLEOTIDE SEQUENCE</scope>
    <source>
        <strain evidence="7">BECK_BZ197</strain>
        <strain evidence="9">BECK_BZ198</strain>
        <strain evidence="8">BECK_BZ199</strain>
    </source>
</reference>
<dbReference type="PROSITE" id="PS50893">
    <property type="entry name" value="ABC_TRANSPORTER_2"/>
    <property type="match status" value="1"/>
</dbReference>
<dbReference type="PANTHER" id="PTHR43820">
    <property type="entry name" value="HIGH-AFFINITY BRANCHED-CHAIN AMINO ACID TRANSPORT ATP-BINDING PROTEIN LIVF"/>
    <property type="match status" value="1"/>
</dbReference>
<dbReference type="GO" id="GO:0015807">
    <property type="term" value="P:L-amino acid transport"/>
    <property type="evidence" value="ECO:0007669"/>
    <property type="project" value="TreeGrafter"/>
</dbReference>
<dbReference type="InterPro" id="IPR003439">
    <property type="entry name" value="ABC_transporter-like_ATP-bd"/>
</dbReference>
<dbReference type="InterPro" id="IPR052156">
    <property type="entry name" value="BCAA_Transport_ATP-bd_LivF"/>
</dbReference>
<dbReference type="AlphaFoldDB" id="A0A450X605"/>
<keyword evidence="5" id="KW-0029">Amino-acid transport</keyword>
<keyword evidence="2" id="KW-0813">Transport</keyword>
<dbReference type="InterPro" id="IPR027417">
    <property type="entry name" value="P-loop_NTPase"/>
</dbReference>
<dbReference type="Gene3D" id="3.40.50.300">
    <property type="entry name" value="P-loop containing nucleotide triphosphate hydrolases"/>
    <property type="match status" value="1"/>
</dbReference>